<dbReference type="EMBL" id="FYDG01000002">
    <property type="protein sequence ID" value="SNB64665.1"/>
    <property type="molecule type" value="Genomic_DNA"/>
</dbReference>
<name>A0A212QY66_RHOAC</name>
<protein>
    <submittedName>
        <fullName evidence="2">Uncharacterized protein</fullName>
    </submittedName>
</protein>
<organism evidence="2 3">
    <name type="scientific">Rhodoblastus acidophilus</name>
    <name type="common">Rhodopseudomonas acidophila</name>
    <dbReference type="NCBI Taxonomy" id="1074"/>
    <lineage>
        <taxon>Bacteria</taxon>
        <taxon>Pseudomonadati</taxon>
        <taxon>Pseudomonadota</taxon>
        <taxon>Alphaproteobacteria</taxon>
        <taxon>Hyphomicrobiales</taxon>
        <taxon>Rhodoblastaceae</taxon>
        <taxon>Rhodoblastus</taxon>
    </lineage>
</organism>
<gene>
    <name evidence="2" type="ORF">SAMN06265338_10272</name>
</gene>
<sequence>MPRLSALLLLALVSPALAGGPPADEDWPCPQRRTGAISRAAIWAGPEAQGRWEDDDAAAALARKLASRRTPIDEAGGLIAAFANQAGADKDKRLTLVFEGTLDLINSERAKVMASIARYARGQKALAARVRDDADKAADAQDSQGQGDITTPEALEKAHPELKWDKRIFDDRAQALTYVCESPVLLEKRAFALARALQEKL</sequence>
<dbReference type="AlphaFoldDB" id="A0A212QY66"/>
<keyword evidence="1" id="KW-0732">Signal</keyword>
<keyword evidence="3" id="KW-1185">Reference proteome</keyword>
<evidence type="ECO:0000313" key="3">
    <source>
        <dbReference type="Proteomes" id="UP000198418"/>
    </source>
</evidence>
<feature type="signal peptide" evidence="1">
    <location>
        <begin position="1"/>
        <end position="18"/>
    </location>
</feature>
<evidence type="ECO:0000256" key="1">
    <source>
        <dbReference type="SAM" id="SignalP"/>
    </source>
</evidence>
<dbReference type="Proteomes" id="UP000198418">
    <property type="component" value="Unassembled WGS sequence"/>
</dbReference>
<evidence type="ECO:0000313" key="2">
    <source>
        <dbReference type="EMBL" id="SNB64665.1"/>
    </source>
</evidence>
<reference evidence="3" key="1">
    <citation type="submission" date="2017-06" db="EMBL/GenBank/DDBJ databases">
        <authorList>
            <person name="Varghese N."/>
            <person name="Submissions S."/>
        </authorList>
    </citation>
    <scope>NUCLEOTIDE SEQUENCE [LARGE SCALE GENOMIC DNA]</scope>
    <source>
        <strain evidence="3">DSM 137</strain>
    </source>
</reference>
<proteinExistence type="predicted"/>
<feature type="chain" id="PRO_5012081070" evidence="1">
    <location>
        <begin position="19"/>
        <end position="201"/>
    </location>
</feature>
<accession>A0A212QY66</accession>
<dbReference type="OrthoDB" id="6159094at2"/>
<dbReference type="RefSeq" id="WP_088519619.1">
    <property type="nucleotide sequence ID" value="NZ_FYDG01000002.1"/>
</dbReference>